<evidence type="ECO:0000259" key="1">
    <source>
        <dbReference type="Pfam" id="PF00535"/>
    </source>
</evidence>
<dbReference type="InterPro" id="IPR050834">
    <property type="entry name" value="Glycosyltransf_2"/>
</dbReference>
<name>A0ABD5RH39_9EURY</name>
<evidence type="ECO:0000313" key="2">
    <source>
        <dbReference type="EMBL" id="MFC5969862.1"/>
    </source>
</evidence>
<dbReference type="AlphaFoldDB" id="A0ABD5RH39"/>
<dbReference type="SUPFAM" id="SSF53448">
    <property type="entry name" value="Nucleotide-diphospho-sugar transferases"/>
    <property type="match status" value="1"/>
</dbReference>
<comment type="caution">
    <text evidence="2">The sequence shown here is derived from an EMBL/GenBank/DDBJ whole genome shotgun (WGS) entry which is preliminary data.</text>
</comment>
<keyword evidence="3" id="KW-1185">Reference proteome</keyword>
<dbReference type="EMBL" id="JBHSQH010000001">
    <property type="protein sequence ID" value="MFC5969862.1"/>
    <property type="molecule type" value="Genomic_DNA"/>
</dbReference>
<dbReference type="Pfam" id="PF00535">
    <property type="entry name" value="Glycos_transf_2"/>
    <property type="match status" value="1"/>
</dbReference>
<dbReference type="PANTHER" id="PTHR43685">
    <property type="entry name" value="GLYCOSYLTRANSFERASE"/>
    <property type="match status" value="1"/>
</dbReference>
<gene>
    <name evidence="2" type="ORF">ACFPYI_00820</name>
</gene>
<dbReference type="Gene3D" id="3.90.550.10">
    <property type="entry name" value="Spore Coat Polysaccharide Biosynthesis Protein SpsA, Chain A"/>
    <property type="match status" value="1"/>
</dbReference>
<dbReference type="RefSeq" id="WP_247418229.1">
    <property type="nucleotide sequence ID" value="NZ_JALLGW010000001.1"/>
</dbReference>
<sequence>MSDEAAPVVSVVIPTYGRPERLRAAVESVRAQTYDAVELVVVDDCSPTPARETLADVPSAGLARLEILRHDENRGANAARNTGIEAATGEFVAFLDDDDRWREEKLAAQVHAFETGGDAVGAVCTGTEYDGPQGTVTKVPTADGDVAEDILMGAPFGEFSALMVRRSVVEQAGLPDTEFPSWQDKEWYIRLSLHCEFRSLPELLTLRDIEHADRISHDFETKRDVSYPLFLARHRDLARSYGRRCERRFLATLNTTLGRSAVRCERYADARTHFARALKWDPTLTECYPLFLASLGGRYSYELARGVARMQRERTRSTSG</sequence>
<reference evidence="2 3" key="1">
    <citation type="journal article" date="2019" name="Int. J. Syst. Evol. Microbiol.">
        <title>The Global Catalogue of Microorganisms (GCM) 10K type strain sequencing project: providing services to taxonomists for standard genome sequencing and annotation.</title>
        <authorList>
            <consortium name="The Broad Institute Genomics Platform"/>
            <consortium name="The Broad Institute Genome Sequencing Center for Infectious Disease"/>
            <person name="Wu L."/>
            <person name="Ma J."/>
        </authorList>
    </citation>
    <scope>NUCLEOTIDE SEQUENCE [LARGE SCALE GENOMIC DNA]</scope>
    <source>
        <strain evidence="2 3">CGMCC 1.12543</strain>
    </source>
</reference>
<dbReference type="InterPro" id="IPR029044">
    <property type="entry name" value="Nucleotide-diphossugar_trans"/>
</dbReference>
<organism evidence="2 3">
    <name type="scientific">Halomarina salina</name>
    <dbReference type="NCBI Taxonomy" id="1872699"/>
    <lineage>
        <taxon>Archaea</taxon>
        <taxon>Methanobacteriati</taxon>
        <taxon>Methanobacteriota</taxon>
        <taxon>Stenosarchaea group</taxon>
        <taxon>Halobacteria</taxon>
        <taxon>Halobacteriales</taxon>
        <taxon>Natronomonadaceae</taxon>
        <taxon>Halomarina</taxon>
    </lineage>
</organism>
<proteinExistence type="predicted"/>
<accession>A0ABD5RH39</accession>
<dbReference type="PANTHER" id="PTHR43685:SF2">
    <property type="entry name" value="GLYCOSYLTRANSFERASE 2-LIKE DOMAIN-CONTAINING PROTEIN"/>
    <property type="match status" value="1"/>
</dbReference>
<evidence type="ECO:0000313" key="3">
    <source>
        <dbReference type="Proteomes" id="UP001596099"/>
    </source>
</evidence>
<feature type="domain" description="Glycosyltransferase 2-like" evidence="1">
    <location>
        <begin position="10"/>
        <end position="135"/>
    </location>
</feature>
<dbReference type="Proteomes" id="UP001596099">
    <property type="component" value="Unassembled WGS sequence"/>
</dbReference>
<dbReference type="CDD" id="cd00761">
    <property type="entry name" value="Glyco_tranf_GTA_type"/>
    <property type="match status" value="1"/>
</dbReference>
<protein>
    <submittedName>
        <fullName evidence="2">Glycosyltransferase family 2 protein</fullName>
    </submittedName>
</protein>
<dbReference type="InterPro" id="IPR001173">
    <property type="entry name" value="Glyco_trans_2-like"/>
</dbReference>